<comment type="subcellular location">
    <subcellularLocation>
        <location evidence="1">Membrane</location>
        <topology evidence="1">Single-pass membrane protein</topology>
    </subcellularLocation>
</comment>
<evidence type="ECO:0000256" key="1">
    <source>
        <dbReference type="ARBA" id="ARBA00004167"/>
    </source>
</evidence>
<feature type="transmembrane region" description="Helical" evidence="6">
    <location>
        <begin position="39"/>
        <end position="57"/>
    </location>
</feature>
<dbReference type="InterPro" id="IPR058982">
    <property type="entry name" value="Beta-barrel_AprE"/>
</dbReference>
<dbReference type="PRINTS" id="PR01490">
    <property type="entry name" value="RTXTOXIND"/>
</dbReference>
<dbReference type="SUPFAM" id="SSF51230">
    <property type="entry name" value="Single hybrid motif"/>
    <property type="match status" value="1"/>
</dbReference>
<dbReference type="Pfam" id="PF26002">
    <property type="entry name" value="Beta-barrel_AprE"/>
    <property type="match status" value="1"/>
</dbReference>
<evidence type="ECO:0000313" key="8">
    <source>
        <dbReference type="EMBL" id="TGK96448.1"/>
    </source>
</evidence>
<feature type="domain" description="AprE-like beta-barrel" evidence="7">
    <location>
        <begin position="268"/>
        <end position="349"/>
    </location>
</feature>
<dbReference type="OrthoDB" id="9810980at2"/>
<keyword evidence="3 6" id="KW-1133">Transmembrane helix</keyword>
<dbReference type="Proteomes" id="UP000297891">
    <property type="component" value="Unassembled WGS sequence"/>
</dbReference>
<organism evidence="8 9">
    <name type="scientific">Leptospira brenneri</name>
    <dbReference type="NCBI Taxonomy" id="2023182"/>
    <lineage>
        <taxon>Bacteria</taxon>
        <taxon>Pseudomonadati</taxon>
        <taxon>Spirochaetota</taxon>
        <taxon>Spirochaetia</taxon>
        <taxon>Leptospirales</taxon>
        <taxon>Leptospiraceae</taxon>
        <taxon>Leptospira</taxon>
    </lineage>
</organism>
<dbReference type="GO" id="GO:0016020">
    <property type="term" value="C:membrane"/>
    <property type="evidence" value="ECO:0007669"/>
    <property type="project" value="UniProtKB-SubCell"/>
</dbReference>
<evidence type="ECO:0000256" key="3">
    <source>
        <dbReference type="ARBA" id="ARBA00022989"/>
    </source>
</evidence>
<keyword evidence="9" id="KW-1185">Reference proteome</keyword>
<evidence type="ECO:0000256" key="4">
    <source>
        <dbReference type="ARBA" id="ARBA00023136"/>
    </source>
</evidence>
<reference evidence="8" key="1">
    <citation type="journal article" date="2019" name="PLoS Negl. Trop. Dis.">
        <title>Revisiting the worldwide diversity of Leptospira species in the environment.</title>
        <authorList>
            <person name="Vincent A.T."/>
            <person name="Schiettekatte O."/>
            <person name="Bourhy P."/>
            <person name="Veyrier F.J."/>
            <person name="Picardeau M."/>
        </authorList>
    </citation>
    <scope>NUCLEOTIDE SEQUENCE [LARGE SCALE GENOMIC DNA]</scope>
    <source>
        <strain evidence="8">201800277</strain>
    </source>
</reference>
<dbReference type="PANTHER" id="PTHR30386:SF26">
    <property type="entry name" value="TRANSPORT PROTEIN COMB"/>
    <property type="match status" value="1"/>
</dbReference>
<proteinExistence type="predicted"/>
<keyword evidence="2 6" id="KW-0812">Transmembrane</keyword>
<sequence>MFKKFGNIKETDSNWESRHSASYYDELLKHPAPNWERKGIYLITGFFICFILFLVFGKVDVVVQATGSIRPKGNYHVVEALETGTLTNLYVKSGDFLKKGDPIMELEFSEQQIELSKDTNNLDYEEKKLQRLIRNKREAEKILKNLAYNLENNSGSALSGGVLSKFVNLKKAFMDFQNGVGAKFIYDQNLLEFNEEFGNLKDEIQREENIILSLRGDTKLKRERVANAIIRMPFSGIIGELSVNNVGQNIIRGQTVASLMEEGQPLEAIVEVSSKDIAAVRIGLLSVIKVKAFHQNDFGVVEGTVSQIIPNTKDKDSFSVVLVLGTQDLNQDGKEFHLFPGLKVVADIIIDRKSIYKILFRYADPRN</sequence>
<dbReference type="InterPro" id="IPR011053">
    <property type="entry name" value="Single_hybrid_motif"/>
</dbReference>
<evidence type="ECO:0000256" key="5">
    <source>
        <dbReference type="SAM" id="Coils"/>
    </source>
</evidence>
<accession>A0A2M9Y4E2</accession>
<protein>
    <submittedName>
        <fullName evidence="8">HlyD family efflux transporter periplasmic adaptor subunit</fullName>
    </submittedName>
</protein>
<feature type="coiled-coil region" evidence="5">
    <location>
        <begin position="122"/>
        <end position="149"/>
    </location>
</feature>
<gene>
    <name evidence="8" type="ORF">EHQ30_07550</name>
</gene>
<dbReference type="RefSeq" id="WP_100789630.1">
    <property type="nucleotide sequence ID" value="NZ_NPDQ01000002.1"/>
</dbReference>
<name>A0A2M9Y4E2_9LEPT</name>
<dbReference type="EMBL" id="RQFP01000001">
    <property type="protein sequence ID" value="TGK96448.1"/>
    <property type="molecule type" value="Genomic_DNA"/>
</dbReference>
<evidence type="ECO:0000256" key="2">
    <source>
        <dbReference type="ARBA" id="ARBA00022692"/>
    </source>
</evidence>
<evidence type="ECO:0000259" key="7">
    <source>
        <dbReference type="Pfam" id="PF26002"/>
    </source>
</evidence>
<dbReference type="PANTHER" id="PTHR30386">
    <property type="entry name" value="MEMBRANE FUSION SUBUNIT OF EMRAB-TOLC MULTIDRUG EFFLUX PUMP"/>
    <property type="match status" value="1"/>
</dbReference>
<evidence type="ECO:0000256" key="6">
    <source>
        <dbReference type="SAM" id="Phobius"/>
    </source>
</evidence>
<dbReference type="AlphaFoldDB" id="A0A2M9Y4E2"/>
<dbReference type="InterPro" id="IPR050739">
    <property type="entry name" value="MFP"/>
</dbReference>
<evidence type="ECO:0000313" key="9">
    <source>
        <dbReference type="Proteomes" id="UP000297891"/>
    </source>
</evidence>
<keyword evidence="4 6" id="KW-0472">Membrane</keyword>
<keyword evidence="5" id="KW-0175">Coiled coil</keyword>
<dbReference type="Gene3D" id="2.40.50.100">
    <property type="match status" value="1"/>
</dbReference>
<comment type="caution">
    <text evidence="8">The sequence shown here is derived from an EMBL/GenBank/DDBJ whole genome shotgun (WGS) entry which is preliminary data.</text>
</comment>